<gene>
    <name evidence="4" type="ORF">BC938DRAFT_483114</name>
</gene>
<feature type="repeat" description="WD" evidence="3">
    <location>
        <begin position="189"/>
        <end position="228"/>
    </location>
</feature>
<dbReference type="SUPFAM" id="SSF81383">
    <property type="entry name" value="F-box domain"/>
    <property type="match status" value="1"/>
</dbReference>
<dbReference type="Pfam" id="PF00400">
    <property type="entry name" value="WD40"/>
    <property type="match status" value="3"/>
</dbReference>
<dbReference type="EMBL" id="RBNJ01008222">
    <property type="protein sequence ID" value="RUS27528.1"/>
    <property type="molecule type" value="Genomic_DNA"/>
</dbReference>
<dbReference type="SUPFAM" id="SSF50978">
    <property type="entry name" value="WD40 repeat-like"/>
    <property type="match status" value="1"/>
</dbReference>
<dbReference type="Gene3D" id="1.20.1280.50">
    <property type="match status" value="1"/>
</dbReference>
<dbReference type="InterPro" id="IPR036322">
    <property type="entry name" value="WD40_repeat_dom_sf"/>
</dbReference>
<dbReference type="SMART" id="SM00320">
    <property type="entry name" value="WD40"/>
    <property type="match status" value="4"/>
</dbReference>
<dbReference type="PROSITE" id="PS00678">
    <property type="entry name" value="WD_REPEATS_1"/>
    <property type="match status" value="3"/>
</dbReference>
<evidence type="ECO:0000313" key="5">
    <source>
        <dbReference type="Proteomes" id="UP000274822"/>
    </source>
</evidence>
<comment type="caution">
    <text evidence="4">The sequence shown here is derived from an EMBL/GenBank/DDBJ whole genome shotgun (WGS) entry which is preliminary data.</text>
</comment>
<dbReference type="AlphaFoldDB" id="A0A433QCJ7"/>
<reference evidence="4 5" key="1">
    <citation type="journal article" date="2018" name="New Phytol.">
        <title>Phylogenomics of Endogonaceae and evolution of mycorrhizas within Mucoromycota.</title>
        <authorList>
            <person name="Chang Y."/>
            <person name="Desiro A."/>
            <person name="Na H."/>
            <person name="Sandor L."/>
            <person name="Lipzen A."/>
            <person name="Clum A."/>
            <person name="Barry K."/>
            <person name="Grigoriev I.V."/>
            <person name="Martin F.M."/>
            <person name="Stajich J.E."/>
            <person name="Smith M.E."/>
            <person name="Bonito G."/>
            <person name="Spatafora J.W."/>
        </authorList>
    </citation>
    <scope>NUCLEOTIDE SEQUENCE [LARGE SCALE GENOMIC DNA]</scope>
    <source>
        <strain evidence="4 5">AD002</strain>
    </source>
</reference>
<dbReference type="InterPro" id="IPR015943">
    <property type="entry name" value="WD40/YVTN_repeat-like_dom_sf"/>
</dbReference>
<feature type="repeat" description="WD" evidence="3">
    <location>
        <begin position="403"/>
        <end position="437"/>
    </location>
</feature>
<evidence type="ECO:0000256" key="2">
    <source>
        <dbReference type="ARBA" id="ARBA00022737"/>
    </source>
</evidence>
<accession>A0A433QCJ7</accession>
<dbReference type="PROSITE" id="PS50294">
    <property type="entry name" value="WD_REPEATS_REGION"/>
    <property type="match status" value="1"/>
</dbReference>
<protein>
    <submittedName>
        <fullName evidence="4">WD40-repeat-containing domain protein</fullName>
    </submittedName>
</protein>
<keyword evidence="5" id="KW-1185">Reference proteome</keyword>
<evidence type="ECO:0000256" key="1">
    <source>
        <dbReference type="ARBA" id="ARBA00022574"/>
    </source>
</evidence>
<sequence length="482" mass="53475">MFSATPLTEALPQGQPDFYHSPYANEGTLDMKLEHTSASHERCQGVEHDRMQTLKTLIKDCTFDQRRELVQYINRLGKCDIVGSIEVPLAYHVLSYLGPEELCKATAETQINPISPFRVATVVSRKWRLRTTDNQVWLPHFRKAKHTLPPTSSLAVYGQEGPDLFFKWYGRYATLAANWRKFSCENFVLQGHTGCVLSLVIAREYVLSGGADTSIRVWDISTRTAIRTISDHKEDVCCLAVNSGETFFASGSYDKSVISDDYRQYLFSGSIDKTIRLWNVETGECLRILYGHQDNCHSVGLRVFPSRRAYHPCKKCFRTSEQVPMDAELAMDSDGEISMPIRTSASSPQQCQFVAPTFSSPMTAAPTITAVSPTLSSATQPDTSISLLSLPLLEPIQAVTPMPTYHRGVIWAITTVTSQMKIITASQDETLQVWDLSEAGNGRCNTVVGFQSPVVCCAVNTGATKMCVGTEAGDVVVFSFEK</sequence>
<dbReference type="InterPro" id="IPR020472">
    <property type="entry name" value="WD40_PAC1"/>
</dbReference>
<dbReference type="PROSITE" id="PS50082">
    <property type="entry name" value="WD_REPEATS_2"/>
    <property type="match status" value="3"/>
</dbReference>
<dbReference type="GO" id="GO:1990234">
    <property type="term" value="C:transferase complex"/>
    <property type="evidence" value="ECO:0007669"/>
    <property type="project" value="UniProtKB-ARBA"/>
</dbReference>
<dbReference type="PANTHER" id="PTHR22847:SF637">
    <property type="entry name" value="WD REPEAT DOMAIN 5B"/>
    <property type="match status" value="1"/>
</dbReference>
<organism evidence="4 5">
    <name type="scientific">Jimgerdemannia flammicorona</name>
    <dbReference type="NCBI Taxonomy" id="994334"/>
    <lineage>
        <taxon>Eukaryota</taxon>
        <taxon>Fungi</taxon>
        <taxon>Fungi incertae sedis</taxon>
        <taxon>Mucoromycota</taxon>
        <taxon>Mucoromycotina</taxon>
        <taxon>Endogonomycetes</taxon>
        <taxon>Endogonales</taxon>
        <taxon>Endogonaceae</taxon>
        <taxon>Jimgerdemannia</taxon>
    </lineage>
</organism>
<dbReference type="InterPro" id="IPR036047">
    <property type="entry name" value="F-box-like_dom_sf"/>
</dbReference>
<dbReference type="PANTHER" id="PTHR22847">
    <property type="entry name" value="WD40 REPEAT PROTEIN"/>
    <property type="match status" value="1"/>
</dbReference>
<keyword evidence="2" id="KW-0677">Repeat</keyword>
<evidence type="ECO:0000256" key="3">
    <source>
        <dbReference type="PROSITE-ProRule" id="PRU00221"/>
    </source>
</evidence>
<dbReference type="Proteomes" id="UP000274822">
    <property type="component" value="Unassembled WGS sequence"/>
</dbReference>
<keyword evidence="1 3" id="KW-0853">WD repeat</keyword>
<dbReference type="PRINTS" id="PR00320">
    <property type="entry name" value="GPROTEINBRPT"/>
</dbReference>
<dbReference type="InterPro" id="IPR019775">
    <property type="entry name" value="WD40_repeat_CS"/>
</dbReference>
<dbReference type="InterPro" id="IPR001680">
    <property type="entry name" value="WD40_rpt"/>
</dbReference>
<name>A0A433QCJ7_9FUNG</name>
<evidence type="ECO:0000313" key="4">
    <source>
        <dbReference type="EMBL" id="RUS27528.1"/>
    </source>
</evidence>
<proteinExistence type="predicted"/>
<feature type="repeat" description="WD" evidence="3">
    <location>
        <begin position="264"/>
        <end position="288"/>
    </location>
</feature>
<dbReference type="Gene3D" id="2.130.10.10">
    <property type="entry name" value="YVTN repeat-like/Quinoprotein amine dehydrogenase"/>
    <property type="match status" value="3"/>
</dbReference>